<evidence type="ECO:0000256" key="2">
    <source>
        <dbReference type="ARBA" id="ARBA00023242"/>
    </source>
</evidence>
<name>A0A087T0Q4_STEMI</name>
<dbReference type="PANTHER" id="PTHR13052:SF3">
    <property type="entry name" value="NUCLEAR FACTOR RELATED TO KAPPA-B-BINDING PROTEIN"/>
    <property type="match status" value="1"/>
</dbReference>
<dbReference type="InterPro" id="IPR044867">
    <property type="entry name" value="DEUBAD_dom"/>
</dbReference>
<dbReference type="InterPro" id="IPR024867">
    <property type="entry name" value="NFRKB"/>
</dbReference>
<comment type="subcellular location">
    <subcellularLocation>
        <location evidence="1">Nucleus</location>
    </subcellularLocation>
</comment>
<proteinExistence type="predicted"/>
<dbReference type="OrthoDB" id="70874at2759"/>
<feature type="region of interest" description="Disordered" evidence="3">
    <location>
        <begin position="1"/>
        <end position="24"/>
    </location>
</feature>
<organism evidence="5 6">
    <name type="scientific">Stegodyphus mimosarum</name>
    <name type="common">African social velvet spider</name>
    <dbReference type="NCBI Taxonomy" id="407821"/>
    <lineage>
        <taxon>Eukaryota</taxon>
        <taxon>Metazoa</taxon>
        <taxon>Ecdysozoa</taxon>
        <taxon>Arthropoda</taxon>
        <taxon>Chelicerata</taxon>
        <taxon>Arachnida</taxon>
        <taxon>Araneae</taxon>
        <taxon>Araneomorphae</taxon>
        <taxon>Entelegynae</taxon>
        <taxon>Eresoidea</taxon>
        <taxon>Eresidae</taxon>
        <taxon>Stegodyphus</taxon>
    </lineage>
</organism>
<reference evidence="5 6" key="1">
    <citation type="submission" date="2013-11" db="EMBL/GenBank/DDBJ databases">
        <title>Genome sequencing of Stegodyphus mimosarum.</title>
        <authorList>
            <person name="Bechsgaard J."/>
        </authorList>
    </citation>
    <scope>NUCLEOTIDE SEQUENCE [LARGE SCALE GENOMIC DNA]</scope>
</reference>
<feature type="compositionally biased region" description="Acidic residues" evidence="3">
    <location>
        <begin position="204"/>
        <end position="215"/>
    </location>
</feature>
<dbReference type="CDD" id="cd21865">
    <property type="entry name" value="DEUBAD_NFRKB"/>
    <property type="match status" value="1"/>
</dbReference>
<evidence type="ECO:0000313" key="5">
    <source>
        <dbReference type="EMBL" id="KFM58693.1"/>
    </source>
</evidence>
<evidence type="ECO:0000259" key="4">
    <source>
        <dbReference type="PROSITE" id="PS51916"/>
    </source>
</evidence>
<dbReference type="OMA" id="VVSRQCH"/>
<sequence length="410" mass="47069">MDSDIHSDSSSSLDESGDSADENDLGEACSFKRRVLQLPECFCAEEDVFREVLNPATWKSVLNSKHGERLKSLLPVFPDDDEKEKSDTLRKLVEGENFKFGSPFKHFFHKLKDGFLSSDVVKVTNALKRANYREYRNQQQQYSYHLLQDILVSRKKLIDASYTLPPDQAVKMQQFTAKPKDATLSERTRLRYFSALQDLRDETGELETSSEDENYPESSPPKVPRKYKKQMQLHEASLSFEMTRITPTTSFPQGYPGSGHFLNHSIDMFEVSEERYREMLLTHKERMFLDPNHPELVISHIKLKDVTIRSNMTKRPSSKMSENPLKKKLKVSENSEKSVNSAYIHDYEGDSSASFATIFNREDSSFSTSGHDTNFDVMPPSVQETEVQTDPLMILDEGEDSQMFDPAHQT</sequence>
<dbReference type="PANTHER" id="PTHR13052">
    <property type="entry name" value="NFRKB-RELATED"/>
    <property type="match status" value="1"/>
</dbReference>
<keyword evidence="2" id="KW-0539">Nucleus</keyword>
<feature type="compositionally biased region" description="Acidic residues" evidence="3">
    <location>
        <begin position="15"/>
        <end position="24"/>
    </location>
</feature>
<dbReference type="GO" id="GO:0031011">
    <property type="term" value="C:Ino80 complex"/>
    <property type="evidence" value="ECO:0007669"/>
    <property type="project" value="InterPro"/>
</dbReference>
<feature type="region of interest" description="Disordered" evidence="3">
    <location>
        <begin position="203"/>
        <end position="226"/>
    </location>
</feature>
<dbReference type="AlphaFoldDB" id="A0A087T0Q4"/>
<feature type="domain" description="DEUBAD" evidence="4">
    <location>
        <begin position="39"/>
        <end position="156"/>
    </location>
</feature>
<feature type="region of interest" description="Disordered" evidence="3">
    <location>
        <begin position="366"/>
        <end position="386"/>
    </location>
</feature>
<protein>
    <submittedName>
        <fullName evidence="5">Nuclear factor related to kappa-B-binding protein</fullName>
    </submittedName>
</protein>
<evidence type="ECO:0000256" key="3">
    <source>
        <dbReference type="SAM" id="MobiDB-lite"/>
    </source>
</evidence>
<feature type="region of interest" description="Disordered" evidence="3">
    <location>
        <begin position="313"/>
        <end position="332"/>
    </location>
</feature>
<evidence type="ECO:0000313" key="6">
    <source>
        <dbReference type="Proteomes" id="UP000054359"/>
    </source>
</evidence>
<dbReference type="GO" id="GO:0002020">
    <property type="term" value="F:protease binding"/>
    <property type="evidence" value="ECO:0007669"/>
    <property type="project" value="TreeGrafter"/>
</dbReference>
<keyword evidence="6" id="KW-1185">Reference proteome</keyword>
<accession>A0A087T0Q4</accession>
<dbReference type="PROSITE" id="PS51916">
    <property type="entry name" value="DEUBAD"/>
    <property type="match status" value="1"/>
</dbReference>
<dbReference type="Proteomes" id="UP000054359">
    <property type="component" value="Unassembled WGS sequence"/>
</dbReference>
<gene>
    <name evidence="5" type="ORF">X975_15668</name>
</gene>
<dbReference type="EMBL" id="KK112855">
    <property type="protein sequence ID" value="KFM58693.1"/>
    <property type="molecule type" value="Genomic_DNA"/>
</dbReference>
<evidence type="ECO:0000256" key="1">
    <source>
        <dbReference type="ARBA" id="ARBA00004123"/>
    </source>
</evidence>
<dbReference type="STRING" id="407821.A0A087T0Q4"/>
<feature type="non-terminal residue" evidence="5">
    <location>
        <position position="410"/>
    </location>
</feature>